<feature type="compositionally biased region" description="Polar residues" evidence="1">
    <location>
        <begin position="107"/>
        <end position="125"/>
    </location>
</feature>
<gene>
    <name evidence="2" type="ORF">J3S04_30865</name>
</gene>
<dbReference type="InterPro" id="IPR036359">
    <property type="entry name" value="Thiol_cytolysin_sf"/>
</dbReference>
<organism evidence="2 3">
    <name type="scientific">Streptomyces griseocarneus</name>
    <dbReference type="NCBI Taxonomy" id="51201"/>
    <lineage>
        <taxon>Bacteria</taxon>
        <taxon>Bacillati</taxon>
        <taxon>Actinomycetota</taxon>
        <taxon>Actinomycetes</taxon>
        <taxon>Kitasatosporales</taxon>
        <taxon>Streptomycetaceae</taxon>
        <taxon>Streptomyces</taxon>
    </lineage>
</organism>
<dbReference type="SUPFAM" id="SSF56978">
    <property type="entry name" value="Perfringolysin"/>
    <property type="match status" value="1"/>
</dbReference>
<protein>
    <submittedName>
        <fullName evidence="2">Uncharacterized protein</fullName>
    </submittedName>
</protein>
<dbReference type="Gene3D" id="3.90.840.10">
    <property type="entry name" value="Thiol-activated cytolysin superfamily/Thiol-activated cytolysin, alpha-beta domain"/>
    <property type="match status" value="1"/>
</dbReference>
<evidence type="ECO:0000313" key="3">
    <source>
        <dbReference type="Proteomes" id="UP000671836"/>
    </source>
</evidence>
<sequence>MKMMGGQKDVADNMYYKMVVASSVESALLEADVSASYMGFSGSGNTKLEKHKDGKTILACFLQSAFTITCDGKSTPKKRFTDKLTWEDFKDLEEAGRIGINNPRCMSRQSPTAGPYSSRSSQSRR</sequence>
<accession>A0ABX7RM21</accession>
<dbReference type="InterPro" id="IPR036363">
    <property type="entry name" value="Thiol_cytolysin_ab_sf"/>
</dbReference>
<reference evidence="2 3" key="1">
    <citation type="submission" date="2021-03" db="EMBL/GenBank/DDBJ databases">
        <title>Streptomyces strains.</title>
        <authorList>
            <person name="Lund M.B."/>
            <person name="Toerring T."/>
        </authorList>
    </citation>
    <scope>NUCLEOTIDE SEQUENCE [LARGE SCALE GENOMIC DNA]</scope>
    <source>
        <strain evidence="2 3">KCC S-1010</strain>
    </source>
</reference>
<keyword evidence="3" id="KW-1185">Reference proteome</keyword>
<feature type="region of interest" description="Disordered" evidence="1">
    <location>
        <begin position="100"/>
        <end position="125"/>
    </location>
</feature>
<dbReference type="Proteomes" id="UP000671836">
    <property type="component" value="Chromosome"/>
</dbReference>
<evidence type="ECO:0000313" key="2">
    <source>
        <dbReference type="EMBL" id="QSY49295.1"/>
    </source>
</evidence>
<dbReference type="EMBL" id="CP071595">
    <property type="protein sequence ID" value="QSY49295.1"/>
    <property type="molecule type" value="Genomic_DNA"/>
</dbReference>
<name>A0ABX7RM21_9ACTN</name>
<proteinExistence type="predicted"/>
<dbReference type="Gene3D" id="3.40.30.40">
    <property type="entry name" value="Perfringolysin"/>
    <property type="match status" value="1"/>
</dbReference>
<evidence type="ECO:0000256" key="1">
    <source>
        <dbReference type="SAM" id="MobiDB-lite"/>
    </source>
</evidence>